<keyword evidence="2" id="KW-0472">Membrane</keyword>
<proteinExistence type="predicted"/>
<evidence type="ECO:0000313" key="4">
    <source>
        <dbReference type="RefSeq" id="XP_022734799.1"/>
    </source>
</evidence>
<organism evidence="3 4">
    <name type="scientific">Durio zibethinus</name>
    <name type="common">Durian</name>
    <dbReference type="NCBI Taxonomy" id="66656"/>
    <lineage>
        <taxon>Eukaryota</taxon>
        <taxon>Viridiplantae</taxon>
        <taxon>Streptophyta</taxon>
        <taxon>Embryophyta</taxon>
        <taxon>Tracheophyta</taxon>
        <taxon>Spermatophyta</taxon>
        <taxon>Magnoliopsida</taxon>
        <taxon>eudicotyledons</taxon>
        <taxon>Gunneridae</taxon>
        <taxon>Pentapetalae</taxon>
        <taxon>rosids</taxon>
        <taxon>malvids</taxon>
        <taxon>Malvales</taxon>
        <taxon>Malvaceae</taxon>
        <taxon>Helicteroideae</taxon>
        <taxon>Durio</taxon>
    </lineage>
</organism>
<keyword evidence="2" id="KW-0812">Transmembrane</keyword>
<feature type="region of interest" description="Disordered" evidence="1">
    <location>
        <begin position="107"/>
        <end position="160"/>
    </location>
</feature>
<protein>
    <submittedName>
        <fullName evidence="4">Uncharacterized protein At5g23160-like</fullName>
    </submittedName>
</protein>
<dbReference type="InterPro" id="IPR040411">
    <property type="entry name" value="At5g23160-like"/>
</dbReference>
<evidence type="ECO:0000256" key="2">
    <source>
        <dbReference type="SAM" id="Phobius"/>
    </source>
</evidence>
<reference evidence="4" key="1">
    <citation type="submission" date="2025-08" db="UniProtKB">
        <authorList>
            <consortium name="RefSeq"/>
        </authorList>
    </citation>
    <scope>IDENTIFICATION</scope>
    <source>
        <tissue evidence="4">Fruit stalk</tissue>
    </source>
</reference>
<feature type="transmembrane region" description="Helical" evidence="2">
    <location>
        <begin position="211"/>
        <end position="235"/>
    </location>
</feature>
<dbReference type="PANTHER" id="PTHR34379">
    <property type="entry name" value="OS07G0553800 PROTEIN"/>
    <property type="match status" value="1"/>
</dbReference>
<gene>
    <name evidence="4" type="primary">LOC111288252</name>
</gene>
<keyword evidence="2" id="KW-1133">Transmembrane helix</keyword>
<dbReference type="KEGG" id="dzi:111288252"/>
<dbReference type="Proteomes" id="UP000515121">
    <property type="component" value="Unplaced"/>
</dbReference>
<feature type="compositionally biased region" description="Basic residues" evidence="1">
    <location>
        <begin position="107"/>
        <end position="127"/>
    </location>
</feature>
<dbReference type="OrthoDB" id="1886721at2759"/>
<name>A0A6P5Y2Y4_DURZI</name>
<dbReference type="PANTHER" id="PTHR34379:SF6">
    <property type="entry name" value="PROTEIN 3F"/>
    <property type="match status" value="1"/>
</dbReference>
<dbReference type="RefSeq" id="XP_022734799.1">
    <property type="nucleotide sequence ID" value="XM_022879064.1"/>
</dbReference>
<feature type="compositionally biased region" description="Low complexity" evidence="1">
    <location>
        <begin position="146"/>
        <end position="160"/>
    </location>
</feature>
<evidence type="ECO:0000313" key="3">
    <source>
        <dbReference type="Proteomes" id="UP000515121"/>
    </source>
</evidence>
<dbReference type="AlphaFoldDB" id="A0A6P5Y2Y4"/>
<sequence>MNLKQRLQKKKMKKPISKQRSSSFCLCFDSVVVLENGSVVGEASEPSEGVEPVVSLAVNMSPVDKDKDVGFFGRKNKLGRWGFSRYFKAVFFETSLMKKVRNKKLGQKLHRAYNNIKHSKPKSKSKSTKNIPSMNNNPSCEDNHSTRSTSTFSSTSTNSSLSSTTAATITATTSRCSSSSLSCNSRPCVSQSVETNVPRKYCSGFNVGKCLVSLLVLVIWGKICAIFCTSTWLFFTCRSIKHVRSENIAVDHHRDSPETDTEIYNKKKIIMEGLLERDHSRNRFPY</sequence>
<accession>A0A6P5Y2Y4</accession>
<dbReference type="GeneID" id="111288252"/>
<keyword evidence="3" id="KW-1185">Reference proteome</keyword>
<evidence type="ECO:0000256" key="1">
    <source>
        <dbReference type="SAM" id="MobiDB-lite"/>
    </source>
</evidence>